<keyword evidence="2" id="KW-1185">Reference proteome</keyword>
<dbReference type="Proteomes" id="UP000000262">
    <property type="component" value="Chromosome"/>
</dbReference>
<dbReference type="HOGENOM" id="CLU_2021483_0_0_2"/>
<organism evidence="1 2">
    <name type="scientific">Ignicoccus hospitalis (strain KIN4/I / DSM 18386 / JCM 14125)</name>
    <dbReference type="NCBI Taxonomy" id="453591"/>
    <lineage>
        <taxon>Archaea</taxon>
        <taxon>Thermoproteota</taxon>
        <taxon>Thermoprotei</taxon>
        <taxon>Desulfurococcales</taxon>
        <taxon>Desulfurococcaceae</taxon>
        <taxon>Ignicoccus</taxon>
    </lineage>
</organism>
<gene>
    <name evidence="1" type="ordered locus">Igni_0739</name>
</gene>
<accession>A8AAG9</accession>
<proteinExistence type="predicted"/>
<dbReference type="EMBL" id="CP000816">
    <property type="protein sequence ID" value="ABU81921.1"/>
    <property type="molecule type" value="Genomic_DNA"/>
</dbReference>
<sequence>MPVRVSEYKSFKELLDDMNRELELNLEGLRGILKILLEEQWRGSGEGSASYPRMRILVDPNDELIKNQVIPVLSEVVNNVRALRSSIAIFKTLFSKSELETELKLKAIWDGSHVRVVIVSTT</sequence>
<reference evidence="1 2" key="1">
    <citation type="journal article" date="2008" name="Genome Biol.">
        <title>A genomic analysis of the archaeal system Ignicoccus hospitalis-Nanoarchaeum equitans.</title>
        <authorList>
            <person name="Podar M."/>
            <person name="Anderson I."/>
            <person name="Makarova K.S."/>
            <person name="Elkins J.G."/>
            <person name="Ivanova N."/>
            <person name="Wall M.A."/>
            <person name="Lykidis A."/>
            <person name="Mavromatis K."/>
            <person name="Sun H."/>
            <person name="Hudson M.E."/>
            <person name="Chen W."/>
            <person name="Deciu C."/>
            <person name="Hutchison D."/>
            <person name="Eads J.R."/>
            <person name="Anderson A."/>
            <person name="Fernandes F."/>
            <person name="Szeto E."/>
            <person name="Lapidus A."/>
            <person name="Kyrpides N.C."/>
            <person name="Saier M.H.Jr."/>
            <person name="Richardson P.M."/>
            <person name="Rachel R."/>
            <person name="Huber H."/>
            <person name="Eisen J.A."/>
            <person name="Koonin E.V."/>
            <person name="Keller M."/>
            <person name="Stetter K.O."/>
        </authorList>
    </citation>
    <scope>NUCLEOTIDE SEQUENCE [LARGE SCALE GENOMIC DNA]</scope>
    <source>
        <strain evidence="2">KIN4/I / DSM 18386 / JCM 14125</strain>
    </source>
</reference>
<evidence type="ECO:0000313" key="1">
    <source>
        <dbReference type="EMBL" id="ABU81921.1"/>
    </source>
</evidence>
<dbReference type="RefSeq" id="WP_011998773.1">
    <property type="nucleotide sequence ID" value="NC_009776.1"/>
</dbReference>
<evidence type="ECO:0000313" key="2">
    <source>
        <dbReference type="Proteomes" id="UP000000262"/>
    </source>
</evidence>
<name>A8AAG9_IGNH4</name>
<protein>
    <submittedName>
        <fullName evidence="1">Uncharacterized protein</fullName>
    </submittedName>
</protein>
<dbReference type="KEGG" id="iho:Igni_0739"/>
<dbReference type="AlphaFoldDB" id="A8AAG9"/>
<dbReference type="GeneID" id="5562394"/>